<dbReference type="InterPro" id="IPR001680">
    <property type="entry name" value="WD40_rpt"/>
</dbReference>
<dbReference type="PANTHER" id="PTHR44163">
    <property type="entry name" value="U3 SMALL NUCLEOLAR RNA-ASSOCIATED PROTEIN 4 HOMOLOG"/>
    <property type="match status" value="1"/>
</dbReference>
<dbReference type="Gene3D" id="2.130.10.10">
    <property type="entry name" value="YVTN repeat-like/Quinoprotein amine dehydrogenase"/>
    <property type="match status" value="3"/>
</dbReference>
<comment type="caution">
    <text evidence="1">The sequence shown here is derived from an EMBL/GenBank/DDBJ whole genome shotgun (WGS) entry which is preliminary data.</text>
</comment>
<sequence length="700" mass="80737">MVREIKLHGIKCYNILARGIKHLAYSKELSKLAVLRNDFSIEIWNFTNAPFIERVIPGTIDCALEQVCWIDKRLFSISISGFGLIEWDLKTLSVKRKLMLTGDKGICIDYHKKTQRIAVGTEEGFINIFDVSDDDLQYVKILDRQDNRIVCCKFNESGDSIVSGSTDAVKIWSIKTGHVIHKMSTGRVDKFQETIVWCVQVLKDFTIITGDSRGRVTFWDGNIGTQIDWVQASNEDIMCLTVSEDQNSFFCSGVEQVVRKYVKITNTRDNQKFDQWIRNAKRYKLHTHDILTLTMISDYQIVSAGIDGFLSIASNELKIIERIGPFLKHPFAVTADEARLMLLMYTNYIEVWKLAEAKDEMEEKLLRQQSNEETDLEEDDDGILKPAVTNTTSQYYKMSVFPEKYLELRSKGDETVLCATISTNGKWIAYSTLTTMRLFHFDLENNKPQLIRIKNIPDDLSTCIQMKFSCDSNSLITVDSKRICKIFDLCSNELEHRQTIELNEYHNDIIHHLTISNCSKYLIFASLYNNVSVWTLKKKKYTHVKNLPKHICPATALKLHNSKPYLLVAYANNRIIEFNLEELYIQFSPYLAEDSSRHAILDICIDPENPDAIIFSQKNSINIIKRGDGENDAKKSVKKKKLQTDEEKLKYTHRIVKKFDTYLIHLEWLGESELLALEMNPVSLMENLPAPLRRKVFGTM</sequence>
<keyword evidence="2" id="KW-1185">Reference proteome</keyword>
<organism evidence="1 2">
    <name type="scientific">Polypedilum vanderplanki</name>
    <name type="common">Sleeping chironomid midge</name>
    <dbReference type="NCBI Taxonomy" id="319348"/>
    <lineage>
        <taxon>Eukaryota</taxon>
        <taxon>Metazoa</taxon>
        <taxon>Ecdysozoa</taxon>
        <taxon>Arthropoda</taxon>
        <taxon>Hexapoda</taxon>
        <taxon>Insecta</taxon>
        <taxon>Pterygota</taxon>
        <taxon>Neoptera</taxon>
        <taxon>Endopterygota</taxon>
        <taxon>Diptera</taxon>
        <taxon>Nematocera</taxon>
        <taxon>Chironomoidea</taxon>
        <taxon>Chironomidae</taxon>
        <taxon>Chironominae</taxon>
        <taxon>Polypedilum</taxon>
        <taxon>Polypedilum</taxon>
    </lineage>
</organism>
<dbReference type="GO" id="GO:0003723">
    <property type="term" value="F:RNA binding"/>
    <property type="evidence" value="ECO:0007669"/>
    <property type="project" value="TreeGrafter"/>
</dbReference>
<dbReference type="OrthoDB" id="8883818at2759"/>
<accession>A0A9J6CF65</accession>
<dbReference type="AlphaFoldDB" id="A0A9J6CF65"/>
<dbReference type="EMBL" id="JADBJN010000001">
    <property type="protein sequence ID" value="KAG5680448.1"/>
    <property type="molecule type" value="Genomic_DNA"/>
</dbReference>
<proteinExistence type="predicted"/>
<dbReference type="GO" id="GO:0034455">
    <property type="term" value="C:t-UTP complex"/>
    <property type="evidence" value="ECO:0007669"/>
    <property type="project" value="TreeGrafter"/>
</dbReference>
<protein>
    <recommendedName>
        <fullName evidence="3">WD repeat-containing protein 55 homolog</fullName>
    </recommendedName>
</protein>
<dbReference type="Proteomes" id="UP001107558">
    <property type="component" value="Chromosome 1"/>
</dbReference>
<dbReference type="SMART" id="SM00320">
    <property type="entry name" value="WD40"/>
    <property type="match status" value="9"/>
</dbReference>
<name>A0A9J6CF65_POLVA</name>
<reference evidence="1" key="1">
    <citation type="submission" date="2021-03" db="EMBL/GenBank/DDBJ databases">
        <title>Chromosome level genome of the anhydrobiotic midge Polypedilum vanderplanki.</title>
        <authorList>
            <person name="Yoshida Y."/>
            <person name="Kikawada T."/>
            <person name="Gusev O."/>
        </authorList>
    </citation>
    <scope>NUCLEOTIDE SEQUENCE</scope>
    <source>
        <strain evidence="1">NIAS01</strain>
        <tissue evidence="1">Whole body or cell culture</tissue>
    </source>
</reference>
<dbReference type="InterPro" id="IPR015943">
    <property type="entry name" value="WD40/YVTN_repeat-like_dom_sf"/>
</dbReference>
<dbReference type="SUPFAM" id="SSF50998">
    <property type="entry name" value="Quinoprotein alcohol dehydrogenase-like"/>
    <property type="match status" value="1"/>
</dbReference>
<dbReference type="GO" id="GO:0032040">
    <property type="term" value="C:small-subunit processome"/>
    <property type="evidence" value="ECO:0007669"/>
    <property type="project" value="TreeGrafter"/>
</dbReference>
<evidence type="ECO:0000313" key="2">
    <source>
        <dbReference type="Proteomes" id="UP001107558"/>
    </source>
</evidence>
<dbReference type="PANTHER" id="PTHR44163:SF1">
    <property type="entry name" value="U3 SMALL NUCLEOLAR RNA-ASSOCIATED PROTEIN 4 HOMOLOG"/>
    <property type="match status" value="1"/>
</dbReference>
<evidence type="ECO:0008006" key="3">
    <source>
        <dbReference type="Google" id="ProtNLM"/>
    </source>
</evidence>
<dbReference type="InterPro" id="IPR011047">
    <property type="entry name" value="Quinoprotein_ADH-like_sf"/>
</dbReference>
<dbReference type="Pfam" id="PF00400">
    <property type="entry name" value="WD40"/>
    <property type="match status" value="1"/>
</dbReference>
<evidence type="ECO:0000313" key="1">
    <source>
        <dbReference type="EMBL" id="KAG5680448.1"/>
    </source>
</evidence>
<dbReference type="GO" id="GO:0030686">
    <property type="term" value="C:90S preribosome"/>
    <property type="evidence" value="ECO:0007669"/>
    <property type="project" value="InterPro"/>
</dbReference>
<dbReference type="InterPro" id="IPR046351">
    <property type="entry name" value="UTP4"/>
</dbReference>
<gene>
    <name evidence="1" type="ORF">PVAND_009956</name>
</gene>
<dbReference type="GO" id="GO:0000462">
    <property type="term" value="P:maturation of SSU-rRNA from tricistronic rRNA transcript (SSU-rRNA, 5.8S rRNA, LSU-rRNA)"/>
    <property type="evidence" value="ECO:0007669"/>
    <property type="project" value="InterPro"/>
</dbReference>